<evidence type="ECO:0000256" key="5">
    <source>
        <dbReference type="ARBA" id="ARBA00022833"/>
    </source>
</evidence>
<proteinExistence type="inferred from homology"/>
<feature type="binding site" evidence="10">
    <location>
        <position position="38"/>
    </location>
    <ligand>
        <name>Zn(2+)</name>
        <dbReference type="ChEBI" id="CHEBI:29105"/>
    </ligand>
</feature>
<comment type="pathway">
    <text evidence="1 8">Purine metabolism; 7-cyano-7-deazaguanine biosynthesis.</text>
</comment>
<evidence type="ECO:0000256" key="4">
    <source>
        <dbReference type="ARBA" id="ARBA00022723"/>
    </source>
</evidence>
<organism evidence="12 13">
    <name type="scientific">Aliicoccus persicus</name>
    <dbReference type="NCBI Taxonomy" id="930138"/>
    <lineage>
        <taxon>Bacteria</taxon>
        <taxon>Bacillati</taxon>
        <taxon>Bacillota</taxon>
        <taxon>Bacilli</taxon>
        <taxon>Bacillales</taxon>
        <taxon>Staphylococcaceae</taxon>
        <taxon>Aliicoccus</taxon>
    </lineage>
</organism>
<feature type="active site" description="Charge relay system" evidence="9">
    <location>
        <position position="75"/>
    </location>
</feature>
<dbReference type="Gene3D" id="3.30.479.10">
    <property type="entry name" value="6-pyruvoyl tetrahydropterin synthase/QueD"/>
    <property type="match status" value="1"/>
</dbReference>
<dbReference type="Pfam" id="PF01242">
    <property type="entry name" value="PTPS"/>
    <property type="match status" value="1"/>
</dbReference>
<dbReference type="InterPro" id="IPR007115">
    <property type="entry name" value="6-PTP_synth/QueD"/>
</dbReference>
<dbReference type="Proteomes" id="UP000763505">
    <property type="component" value="Unassembled WGS sequence"/>
</dbReference>
<dbReference type="AlphaFoldDB" id="A0A662Z2V3"/>
<keyword evidence="13" id="KW-1185">Reference proteome</keyword>
<dbReference type="PANTHER" id="PTHR12589">
    <property type="entry name" value="PYRUVOYL TETRAHYDROBIOPTERIN SYNTHASE"/>
    <property type="match status" value="1"/>
</dbReference>
<accession>A0A662Z2V3</accession>
<dbReference type="RefSeq" id="WP_091474655.1">
    <property type="nucleotide sequence ID" value="NZ_FOIT01000003.1"/>
</dbReference>
<dbReference type="PANTHER" id="PTHR12589:SF7">
    <property type="entry name" value="6-PYRUVOYL TETRAHYDROBIOPTERIN SYNTHASE"/>
    <property type="match status" value="1"/>
</dbReference>
<reference evidence="11" key="3">
    <citation type="submission" date="2021-09" db="EMBL/GenBank/DDBJ databases">
        <authorList>
            <person name="Gilroy R."/>
        </authorList>
    </citation>
    <scope>NUCLEOTIDE SEQUENCE</scope>
    <source>
        <strain evidence="11">6019</strain>
    </source>
</reference>
<keyword evidence="4 8" id="KW-0479">Metal-binding</keyword>
<name>A0A662Z2V3_9STAP</name>
<evidence type="ECO:0000256" key="3">
    <source>
        <dbReference type="ARBA" id="ARBA00018141"/>
    </source>
</evidence>
<dbReference type="GO" id="GO:0008616">
    <property type="term" value="P:tRNA queuosine(34) biosynthetic process"/>
    <property type="evidence" value="ECO:0007669"/>
    <property type="project" value="UniProtKB-KW"/>
</dbReference>
<evidence type="ECO:0000313" key="11">
    <source>
        <dbReference type="EMBL" id="HJE20049.1"/>
    </source>
</evidence>
<evidence type="ECO:0000313" key="13">
    <source>
        <dbReference type="Proteomes" id="UP000243605"/>
    </source>
</evidence>
<dbReference type="Proteomes" id="UP000243605">
    <property type="component" value="Unassembled WGS sequence"/>
</dbReference>
<evidence type="ECO:0000256" key="2">
    <source>
        <dbReference type="ARBA" id="ARBA00008900"/>
    </source>
</evidence>
<dbReference type="GO" id="GO:0046872">
    <property type="term" value="F:metal ion binding"/>
    <property type="evidence" value="ECO:0007669"/>
    <property type="project" value="UniProtKB-KW"/>
</dbReference>
<dbReference type="GO" id="GO:0070497">
    <property type="term" value="F:6-carboxytetrahydropterin synthase activity"/>
    <property type="evidence" value="ECO:0007669"/>
    <property type="project" value="UniProtKB-EC"/>
</dbReference>
<evidence type="ECO:0000313" key="12">
    <source>
        <dbReference type="EMBL" id="SEV99269.1"/>
    </source>
</evidence>
<comment type="cofactor">
    <cofactor evidence="8 10">
        <name>Zn(2+)</name>
        <dbReference type="ChEBI" id="CHEBI:29105"/>
    </cofactor>
    <text evidence="8 10">Binds 1 zinc ion per subunit.</text>
</comment>
<sequence>MIYPVRTHDFLFELNKDLHFSAAHFIDDARAGKCRNVHGHNYVANITIVGDTLDEMGFLVNFSALKKVVTEAFDHTLLNDHAKFQDVPPTTETVACAIYELIADYLKSESNSVHCLQVFLRETATSYAVYRPKEI</sequence>
<dbReference type="SUPFAM" id="SSF55620">
    <property type="entry name" value="Tetrahydrobiopterin biosynthesis enzymes-like"/>
    <property type="match status" value="1"/>
</dbReference>
<keyword evidence="8" id="KW-0671">Queuosine biosynthesis</keyword>
<comment type="similarity">
    <text evidence="2 8">Belongs to the PTPS family. QueD subfamily.</text>
</comment>
<feature type="binding site" evidence="10">
    <location>
        <position position="24"/>
    </location>
    <ligand>
        <name>Zn(2+)</name>
        <dbReference type="ChEBI" id="CHEBI:29105"/>
    </ligand>
</feature>
<reference evidence="12 13" key="1">
    <citation type="submission" date="2016-10" db="EMBL/GenBank/DDBJ databases">
        <authorList>
            <person name="Varghese N."/>
            <person name="Submissions S."/>
        </authorList>
    </citation>
    <scope>NUCLEOTIDE SEQUENCE [LARGE SCALE GENOMIC DNA]</scope>
    <source>
        <strain evidence="12 13">IBRC-M10081</strain>
    </source>
</reference>
<dbReference type="EMBL" id="FOIT01000003">
    <property type="protein sequence ID" value="SEV99269.1"/>
    <property type="molecule type" value="Genomic_DNA"/>
</dbReference>
<evidence type="ECO:0000256" key="6">
    <source>
        <dbReference type="ARBA" id="ARBA00023239"/>
    </source>
</evidence>
<feature type="binding site" evidence="10">
    <location>
        <position position="40"/>
    </location>
    <ligand>
        <name>Zn(2+)</name>
        <dbReference type="ChEBI" id="CHEBI:29105"/>
    </ligand>
</feature>
<dbReference type="EMBL" id="DYYI01000073">
    <property type="protein sequence ID" value="HJE20049.1"/>
    <property type="molecule type" value="Genomic_DNA"/>
</dbReference>
<evidence type="ECO:0000256" key="7">
    <source>
        <dbReference type="ARBA" id="ARBA00048807"/>
    </source>
</evidence>
<dbReference type="InterPro" id="IPR038418">
    <property type="entry name" value="6-PTP_synth/QueD_sf"/>
</dbReference>
<evidence type="ECO:0000256" key="8">
    <source>
        <dbReference type="PIRNR" id="PIRNR006113"/>
    </source>
</evidence>
<evidence type="ECO:0000256" key="9">
    <source>
        <dbReference type="PIRSR" id="PIRSR006113-1"/>
    </source>
</evidence>
<dbReference type="UniPathway" id="UPA00391"/>
<gene>
    <name evidence="11" type="primary">queD</name>
    <name evidence="11" type="ORF">K8V35_06830</name>
    <name evidence="12" type="ORF">SAMN05192557_1103</name>
</gene>
<dbReference type="EC" id="4.-.-.-" evidence="8"/>
<protein>
    <recommendedName>
        <fullName evidence="3 8">6-carboxy-5,6,7,8-tetrahydropterin synthase</fullName>
        <ecNumber evidence="8">4.-.-.-</ecNumber>
    </recommendedName>
</protein>
<keyword evidence="5 8" id="KW-0862">Zinc</keyword>
<comment type="catalytic activity">
    <reaction evidence="7 8">
        <text>7,8-dihydroneopterin 3'-triphosphate + H2O = 6-carboxy-5,6,7,8-tetrahydropterin + triphosphate + acetaldehyde + 2 H(+)</text>
        <dbReference type="Rhea" id="RHEA:27966"/>
        <dbReference type="ChEBI" id="CHEBI:15343"/>
        <dbReference type="ChEBI" id="CHEBI:15377"/>
        <dbReference type="ChEBI" id="CHEBI:15378"/>
        <dbReference type="ChEBI" id="CHEBI:18036"/>
        <dbReference type="ChEBI" id="CHEBI:58462"/>
        <dbReference type="ChEBI" id="CHEBI:61032"/>
        <dbReference type="EC" id="4.1.2.50"/>
    </reaction>
</comment>
<reference evidence="11" key="2">
    <citation type="journal article" date="2021" name="PeerJ">
        <title>Extensive microbial diversity within the chicken gut microbiome revealed by metagenomics and culture.</title>
        <authorList>
            <person name="Gilroy R."/>
            <person name="Ravi A."/>
            <person name="Getino M."/>
            <person name="Pursley I."/>
            <person name="Horton D.L."/>
            <person name="Alikhan N.F."/>
            <person name="Baker D."/>
            <person name="Gharbi K."/>
            <person name="Hall N."/>
            <person name="Watson M."/>
            <person name="Adriaenssens E.M."/>
            <person name="Foster-Nyarko E."/>
            <person name="Jarju S."/>
            <person name="Secka A."/>
            <person name="Antonio M."/>
            <person name="Oren A."/>
            <person name="Chaudhuri R.R."/>
            <person name="La Ragione R."/>
            <person name="Hildebrand F."/>
            <person name="Pallen M.J."/>
        </authorList>
    </citation>
    <scope>NUCLEOTIDE SEQUENCE</scope>
    <source>
        <strain evidence="11">6019</strain>
    </source>
</reference>
<keyword evidence="6 8" id="KW-0456">Lyase</keyword>
<feature type="active site" description="Proton acceptor" evidence="9">
    <location>
        <position position="34"/>
    </location>
</feature>
<dbReference type="OrthoDB" id="9804698at2"/>
<dbReference type="NCBIfam" id="TIGR03367">
    <property type="entry name" value="queuosine_QueD"/>
    <property type="match status" value="1"/>
</dbReference>
<evidence type="ECO:0000256" key="1">
    <source>
        <dbReference type="ARBA" id="ARBA00005061"/>
    </source>
</evidence>
<dbReference type="PIRSF" id="PIRSF006113">
    <property type="entry name" value="PTP_synth"/>
    <property type="match status" value="1"/>
</dbReference>
<evidence type="ECO:0000256" key="10">
    <source>
        <dbReference type="PIRSR" id="PIRSR006113-2"/>
    </source>
</evidence>
<feature type="active site" description="Charge relay system" evidence="9">
    <location>
        <position position="122"/>
    </location>
</feature>